<feature type="domain" description="4Fe-4S ferredoxin-type" evidence="1">
    <location>
        <begin position="26"/>
        <end position="56"/>
    </location>
</feature>
<evidence type="ECO:0000259" key="1">
    <source>
        <dbReference type="PROSITE" id="PS51379"/>
    </source>
</evidence>
<organism evidence="2">
    <name type="scientific">uncultured marine virus</name>
    <dbReference type="NCBI Taxonomy" id="186617"/>
    <lineage>
        <taxon>Viruses</taxon>
        <taxon>environmental samples</taxon>
    </lineage>
</organism>
<name>A0A0F7L9U2_9VIRU</name>
<protein>
    <recommendedName>
        <fullName evidence="1">4Fe-4S ferredoxin-type domain-containing protein</fullName>
    </recommendedName>
</protein>
<dbReference type="InterPro" id="IPR017896">
    <property type="entry name" value="4Fe4S_Fe-S-bd"/>
</dbReference>
<accession>A0A0F7L9U2</accession>
<sequence length="63" mass="7238">MFKLLKLRRSQLGSLRVIHAHRVSTGGRYVTVNICVGCNACSRSCNNIKRIRLRGIEVKRWVL</sequence>
<reference evidence="2" key="1">
    <citation type="journal article" date="2015" name="Front. Microbiol.">
        <title>Combining genomic sequencing methods to explore viral diversity and reveal potential virus-host interactions.</title>
        <authorList>
            <person name="Chow C.E."/>
            <person name="Winget D.M."/>
            <person name="White R.A.III."/>
            <person name="Hallam S.J."/>
            <person name="Suttle C.A."/>
        </authorList>
    </citation>
    <scope>NUCLEOTIDE SEQUENCE</scope>
    <source>
        <strain evidence="2">Oxic1_4</strain>
    </source>
</reference>
<reference evidence="2" key="2">
    <citation type="submission" date="2015-03" db="EMBL/GenBank/DDBJ databases">
        <authorList>
            <person name="Chow C.-E.T."/>
            <person name="Winget D.M."/>
            <person name="White R.A.III."/>
            <person name="Hallam S.J."/>
            <person name="Suttle C.A."/>
        </authorList>
    </citation>
    <scope>NUCLEOTIDE SEQUENCE</scope>
    <source>
        <strain evidence="2">Oxic1_4</strain>
    </source>
</reference>
<evidence type="ECO:0000313" key="2">
    <source>
        <dbReference type="EMBL" id="AKH47861.1"/>
    </source>
</evidence>
<dbReference type="PROSITE" id="PS51379">
    <property type="entry name" value="4FE4S_FER_2"/>
    <property type="match status" value="1"/>
</dbReference>
<dbReference type="EMBL" id="KR029599">
    <property type="protein sequence ID" value="AKH47861.1"/>
    <property type="molecule type" value="Genomic_DNA"/>
</dbReference>
<proteinExistence type="predicted"/>